<evidence type="ECO:0000256" key="1">
    <source>
        <dbReference type="SAM" id="MobiDB-lite"/>
    </source>
</evidence>
<feature type="compositionally biased region" description="Polar residues" evidence="1">
    <location>
        <begin position="433"/>
        <end position="444"/>
    </location>
</feature>
<dbReference type="AlphaFoldDB" id="A0AAW1SV86"/>
<name>A0AAW1SV86_9CHLO</name>
<reference evidence="2 3" key="1">
    <citation type="journal article" date="2024" name="Nat. Commun.">
        <title>Phylogenomics reveals the evolutionary origins of lichenization in chlorophyte algae.</title>
        <authorList>
            <person name="Puginier C."/>
            <person name="Libourel C."/>
            <person name="Otte J."/>
            <person name="Skaloud P."/>
            <person name="Haon M."/>
            <person name="Grisel S."/>
            <person name="Petersen M."/>
            <person name="Berrin J.G."/>
            <person name="Delaux P.M."/>
            <person name="Dal Grande F."/>
            <person name="Keller J."/>
        </authorList>
    </citation>
    <scope>NUCLEOTIDE SEQUENCE [LARGE SCALE GENOMIC DNA]</scope>
    <source>
        <strain evidence="2 3">SAG 2523</strain>
    </source>
</reference>
<evidence type="ECO:0000313" key="3">
    <source>
        <dbReference type="Proteomes" id="UP001485043"/>
    </source>
</evidence>
<evidence type="ECO:0000313" key="2">
    <source>
        <dbReference type="EMBL" id="KAK9859369.1"/>
    </source>
</evidence>
<feature type="region of interest" description="Disordered" evidence="1">
    <location>
        <begin position="147"/>
        <end position="168"/>
    </location>
</feature>
<feature type="compositionally biased region" description="Low complexity" evidence="1">
    <location>
        <begin position="446"/>
        <end position="458"/>
    </location>
</feature>
<sequence length="808" mass="89369">MFKLKDDPDLESFPSSFYRFEAAHSLGDLDLCGDLFPEPSAHSSQDAAPEETSQQEGSSGVPLDTSGSFELPACRDPQSSQPRGESSLSEAEAKKARQSRRPKDKILDAEHKLQDLQKAIEHKMEEQGSLLMQKAGLEDEISCQLLSDSTQERSEQRPGSPNLRPDDMIEVPTANGGVRLMQAGAIASCSVQEFNEMRQLYVEQLAALLLRAGGDPDSPAGLQVTQRMAKVHLLFGSKAQLNPQGMREILAKTRSCCAVLPPPKPWRGIIAMMSLREEQRLTLLRVRRLYLLAQGQLLRSRKHIITQIQESQARSGALTNSDLLRMASNDRNLTQQLNSNLEEDQRRFTQFCDQTKGTVLSKFQKAVYGVYSWPDPFDVLELCNQLADESPADAISGGPSHGRYTHRLFSQFPATASRVISSTIWTEPCAPGPQQNSQTETGCKTGSLWSPSGSPPSLEMQRAAKRPSDGNDLGQDPDKPEAKTAQARYRRRQKDKMADVEHKLEDLQRAIEKRLEEQGSLLMQKAGLERDAALNQSQTEASAEKRKKETCLGKPALDPNELLEVPTSQGGVRLMRASEVASTSLEEFNEMRQVYVKQLAGLLLQANGDPDSPAGMQVTDLMSKASLIFCSKARLNPNAMRETIANNNFTSTLLPAAKLSTGSWLGIVDAMGLSKEQKEALMQVRRLYLLRQGQLLRVRRQIISRIQESQSEAGALTVTEVMKRAGSNQELLKQLNANLEEDQGLFMQFCDKTKGDILFSFQKAVLMVHTWPHAFDVLELANQLAVGLGEPSSDQLLELTINSPVAST</sequence>
<feature type="compositionally biased region" description="Polar residues" evidence="1">
    <location>
        <begin position="77"/>
        <end position="89"/>
    </location>
</feature>
<dbReference type="Proteomes" id="UP001485043">
    <property type="component" value="Unassembled WGS sequence"/>
</dbReference>
<comment type="caution">
    <text evidence="2">The sequence shown here is derived from an EMBL/GenBank/DDBJ whole genome shotgun (WGS) entry which is preliminary data.</text>
</comment>
<feature type="region of interest" description="Disordered" evidence="1">
    <location>
        <begin position="427"/>
        <end position="500"/>
    </location>
</feature>
<dbReference type="CDD" id="cd14688">
    <property type="entry name" value="bZIP_YAP"/>
    <property type="match status" value="1"/>
</dbReference>
<feature type="compositionally biased region" description="Polar residues" evidence="1">
    <location>
        <begin position="41"/>
        <end position="58"/>
    </location>
</feature>
<dbReference type="EMBL" id="JALJOV010000880">
    <property type="protein sequence ID" value="KAK9859369.1"/>
    <property type="molecule type" value="Genomic_DNA"/>
</dbReference>
<feature type="region of interest" description="Disordered" evidence="1">
    <location>
        <begin position="31"/>
        <end position="107"/>
    </location>
</feature>
<gene>
    <name evidence="2" type="ORF">WJX84_007944</name>
</gene>
<proteinExistence type="predicted"/>
<organism evidence="2 3">
    <name type="scientific">Apatococcus fuscideae</name>
    <dbReference type="NCBI Taxonomy" id="2026836"/>
    <lineage>
        <taxon>Eukaryota</taxon>
        <taxon>Viridiplantae</taxon>
        <taxon>Chlorophyta</taxon>
        <taxon>core chlorophytes</taxon>
        <taxon>Trebouxiophyceae</taxon>
        <taxon>Chlorellales</taxon>
        <taxon>Chlorellaceae</taxon>
        <taxon>Apatococcus</taxon>
    </lineage>
</organism>
<accession>A0AAW1SV86</accession>
<keyword evidence="3" id="KW-1185">Reference proteome</keyword>
<protein>
    <submittedName>
        <fullName evidence="2">Uncharacterized protein</fullName>
    </submittedName>
</protein>